<dbReference type="Gene3D" id="2.60.40.10">
    <property type="entry name" value="Immunoglobulins"/>
    <property type="match status" value="3"/>
</dbReference>
<dbReference type="SUPFAM" id="SSF49265">
    <property type="entry name" value="Fibronectin type III"/>
    <property type="match status" value="2"/>
</dbReference>
<dbReference type="SUPFAM" id="SSF49503">
    <property type="entry name" value="Cupredoxins"/>
    <property type="match status" value="3"/>
</dbReference>
<dbReference type="Gene3D" id="2.60.40.420">
    <property type="entry name" value="Cupredoxins - blue copper proteins"/>
    <property type="match status" value="3"/>
</dbReference>
<evidence type="ECO:0000259" key="2">
    <source>
        <dbReference type="PROSITE" id="PS50853"/>
    </source>
</evidence>
<dbReference type="GO" id="GO:0016491">
    <property type="term" value="F:oxidoreductase activity"/>
    <property type="evidence" value="ECO:0007669"/>
    <property type="project" value="InterPro"/>
</dbReference>
<dbReference type="PROSITE" id="PS50853">
    <property type="entry name" value="FN3"/>
    <property type="match status" value="2"/>
</dbReference>
<sequence length="1288" mass="136826">MSMRTFFLRMLQGAAVTAVGATVALAAPTQGGTPNYFGPESNWANSPAPTVNPTTGAVSGGMRKFVDTLPGLGATAANNLGQYIPVAIPDTTTYPGSDYYEIELGQYTEKMHSDLKPTTLRGYRQTNTTDATVSKFHYLGPLIVATKDKPVRIKFTNKLPTGAGGNLFLPVDTTEMGAGMGPLGMNVSQGNPMNYTQNRGTLHLHGGRTPWISDGTPHQWTTPAGENTDYPQGVSVRNVPDMPDPGPGAITFFYSNQQSARLMFYHDHAYGITRLNVYGGEAAGYLVTDAVEQDLIKRGIIPADQIPLIIQDKSFVDPATVLATDPTWPFPVSTTLSNLWYPHVYMPNQNPNDLAGVNPVGRWDYGPWFWPVWPVTNPPITNPVTGMVYPNVPNLSMTMEAFHDTPVVNGTAYPSLTVQPKSYRFRILNAANDRFWNLQLYQASSIVRGIDLKSGGSGYTAAPVVTITPAAGDTTGKGATAQAIVDLTVGSPTYGKVIDVTLVTVGSGYTLPPVVTIAPPTAGTGATATASLYTGTTEVGMIPAIPGTANFPPEWTAQTAGQPGDILDNRMGGVPDPAMIGPTMIQIGTEGGFLPAPVTWPNIPLGYDRDPKSVTVGNVKEHNLFLGPAERADVIVDFSAYAGKTLILYNDSCAACPATDTRLDYYTADPDSTATGGTVSTLAGYGPNTRTIMQIKVATATPAPAFNQTALNAEFASTATKLGVFARSQEPIIVPQAPYNSAYDGNFPAGTTAYARIQNTSLTFQPLNLSTATPGDLVASPLTINFAPKAIAEEFENTYGRMSAFLGVEVPFTNGMNQTTIFYGYIDPATEIVNDTPNLTATPIGSAGDGTQIWKITHNGVDTHPVHFHLFDVQVINRVDWAGVVKPPEPNELGWKETVRMNPLEDIIVALRPTAPKLPFGLPDSVRPLDPTMPIGDPSGFKNVDPRGNPITPPLTNQLTNFGWEYVWHCHILSHEEMDMMRPLQFNVARTLATPPVLTVTGGGPFTLTWTDATPPNLASTLGNPANEIGFRIERANGTTGAFATVRNTLANTTSYVDTTAAPGTLYRYRVAAYNAAGDSVSNIVSAGGLTLPAVPTGLTGAISARTQITLKWRDASTNETSFAVWRRTGNGIATQIGTVTRTATDSTATGGTVTYVDGTPVAGNTYLYYVTAVNSLGASAASNTVTVNFSAPAAPTGLAGSASTIAGSTTLDRVNLAWIDNSNNETMMQVQRSTTSTFTTTVTYSLGANVTTYTQTVARPGTYFYRVRASNPVAASAWTGAIQITAP</sequence>
<dbReference type="STRING" id="345632.GPICK_04270"/>
<evidence type="ECO:0000313" key="3">
    <source>
        <dbReference type="EMBL" id="AJE02689.1"/>
    </source>
</evidence>
<proteinExistence type="predicted"/>
<accession>A0A0B5BCA0</accession>
<keyword evidence="4" id="KW-1185">Reference proteome</keyword>
<feature type="domain" description="Fibronectin type-III" evidence="2">
    <location>
        <begin position="992"/>
        <end position="1094"/>
    </location>
</feature>
<dbReference type="CDD" id="cd13844">
    <property type="entry name" value="CuRO_1_BOD_CotA_like"/>
    <property type="match status" value="1"/>
</dbReference>
<dbReference type="InterPro" id="IPR008972">
    <property type="entry name" value="Cupredoxin"/>
</dbReference>
<dbReference type="InterPro" id="IPR011706">
    <property type="entry name" value="Cu-oxidase_C"/>
</dbReference>
<evidence type="ECO:0000313" key="4">
    <source>
        <dbReference type="Proteomes" id="UP000057609"/>
    </source>
</evidence>
<dbReference type="InterPro" id="IPR045087">
    <property type="entry name" value="Cu-oxidase_fam"/>
</dbReference>
<feature type="signal peptide" evidence="1">
    <location>
        <begin position="1"/>
        <end position="26"/>
    </location>
</feature>
<dbReference type="Pfam" id="PF07731">
    <property type="entry name" value="Cu-oxidase_2"/>
    <property type="match status" value="1"/>
</dbReference>
<gene>
    <name evidence="3" type="ORF">GPICK_04270</name>
</gene>
<dbReference type="PANTHER" id="PTHR48267">
    <property type="entry name" value="CUPREDOXIN SUPERFAMILY PROTEIN"/>
    <property type="match status" value="1"/>
</dbReference>
<dbReference type="EMBL" id="CP009788">
    <property type="protein sequence ID" value="AJE02689.1"/>
    <property type="molecule type" value="Genomic_DNA"/>
</dbReference>
<evidence type="ECO:0000256" key="1">
    <source>
        <dbReference type="SAM" id="SignalP"/>
    </source>
</evidence>
<organism evidence="3 4">
    <name type="scientific">Geobacter pickeringii</name>
    <dbReference type="NCBI Taxonomy" id="345632"/>
    <lineage>
        <taxon>Bacteria</taxon>
        <taxon>Pseudomonadati</taxon>
        <taxon>Thermodesulfobacteriota</taxon>
        <taxon>Desulfuromonadia</taxon>
        <taxon>Geobacterales</taxon>
        <taxon>Geobacteraceae</taxon>
        <taxon>Geobacter</taxon>
    </lineage>
</organism>
<dbReference type="GO" id="GO:0005507">
    <property type="term" value="F:copper ion binding"/>
    <property type="evidence" value="ECO:0007669"/>
    <property type="project" value="InterPro"/>
</dbReference>
<dbReference type="InterPro" id="IPR003961">
    <property type="entry name" value="FN3_dom"/>
</dbReference>
<name>A0A0B5BCA0_9BACT</name>
<dbReference type="RefSeq" id="WP_039740772.1">
    <property type="nucleotide sequence ID" value="NZ_CP009788.1"/>
</dbReference>
<dbReference type="KEGG" id="gpi:GPICK_04270"/>
<feature type="domain" description="Fibronectin type-III" evidence="2">
    <location>
        <begin position="1095"/>
        <end position="1194"/>
    </location>
</feature>
<dbReference type="PANTHER" id="PTHR48267:SF1">
    <property type="entry name" value="BILIRUBIN OXIDASE"/>
    <property type="match status" value="1"/>
</dbReference>
<dbReference type="CDD" id="cd00063">
    <property type="entry name" value="FN3"/>
    <property type="match status" value="1"/>
</dbReference>
<reference evidence="3 4" key="1">
    <citation type="journal article" date="2015" name="Genome Announc.">
        <title>Complete Genome of Geobacter pickeringii G13T, a Metal-Reducing Isolate from Sedimentary Kaolin Deposits.</title>
        <authorList>
            <person name="Badalamenti J.P."/>
            <person name="Bond D.R."/>
        </authorList>
    </citation>
    <scope>NUCLEOTIDE SEQUENCE [LARGE SCALE GENOMIC DNA]</scope>
    <source>
        <strain evidence="3 4">G13</strain>
    </source>
</reference>
<dbReference type="InterPro" id="IPR036116">
    <property type="entry name" value="FN3_sf"/>
</dbReference>
<dbReference type="HOGENOM" id="CLU_001857_0_0_7"/>
<dbReference type="InterPro" id="IPR013783">
    <property type="entry name" value="Ig-like_fold"/>
</dbReference>
<protein>
    <recommendedName>
        <fullName evidence="2">Fibronectin type-III domain-containing protein</fullName>
    </recommendedName>
</protein>
<dbReference type="Proteomes" id="UP000057609">
    <property type="component" value="Chromosome"/>
</dbReference>
<keyword evidence="1" id="KW-0732">Signal</keyword>
<dbReference type="SMART" id="SM00060">
    <property type="entry name" value="FN3"/>
    <property type="match status" value="3"/>
</dbReference>
<feature type="chain" id="PRO_5002112545" description="Fibronectin type-III domain-containing protein" evidence="1">
    <location>
        <begin position="27"/>
        <end position="1288"/>
    </location>
</feature>